<proteinExistence type="inferred from homology"/>
<accession>A0A921U8N4</accession>
<evidence type="ECO:0000256" key="2">
    <source>
        <dbReference type="ARBA" id="ARBA00005510"/>
    </source>
</evidence>
<feature type="region of interest" description="Disordered" evidence="6">
    <location>
        <begin position="277"/>
        <end position="296"/>
    </location>
</feature>
<protein>
    <recommendedName>
        <fullName evidence="8">BHLH domain-containing protein</fullName>
    </recommendedName>
</protein>
<dbReference type="PROSITE" id="PS50888">
    <property type="entry name" value="BHLH"/>
    <property type="match status" value="1"/>
</dbReference>
<dbReference type="AlphaFoldDB" id="A0A921U8N4"/>
<feature type="compositionally biased region" description="Low complexity" evidence="6">
    <location>
        <begin position="219"/>
        <end position="232"/>
    </location>
</feature>
<keyword evidence="7" id="KW-0812">Transmembrane</keyword>
<evidence type="ECO:0000313" key="10">
    <source>
        <dbReference type="Proteomes" id="UP000807115"/>
    </source>
</evidence>
<organism evidence="9 10">
    <name type="scientific">Sorghum bicolor</name>
    <name type="common">Sorghum</name>
    <name type="synonym">Sorghum vulgare</name>
    <dbReference type="NCBI Taxonomy" id="4558"/>
    <lineage>
        <taxon>Eukaryota</taxon>
        <taxon>Viridiplantae</taxon>
        <taxon>Streptophyta</taxon>
        <taxon>Embryophyta</taxon>
        <taxon>Tracheophyta</taxon>
        <taxon>Spermatophyta</taxon>
        <taxon>Magnoliopsida</taxon>
        <taxon>Liliopsida</taxon>
        <taxon>Poales</taxon>
        <taxon>Poaceae</taxon>
        <taxon>PACMAD clade</taxon>
        <taxon>Panicoideae</taxon>
        <taxon>Andropogonodae</taxon>
        <taxon>Andropogoneae</taxon>
        <taxon>Sorghinae</taxon>
        <taxon>Sorghum</taxon>
    </lineage>
</organism>
<evidence type="ECO:0000313" key="9">
    <source>
        <dbReference type="EMBL" id="KAG0521665.1"/>
    </source>
</evidence>
<feature type="region of interest" description="Disordered" evidence="6">
    <location>
        <begin position="62"/>
        <end position="89"/>
    </location>
</feature>
<dbReference type="CDD" id="cd11445">
    <property type="entry name" value="bHLH_AtPIF_like"/>
    <property type="match status" value="1"/>
</dbReference>
<dbReference type="InterPro" id="IPR044273">
    <property type="entry name" value="PIF3-like"/>
</dbReference>
<comment type="similarity">
    <text evidence="2">Belongs to the bHLH protein family.</text>
</comment>
<feature type="domain" description="BHLH" evidence="8">
    <location>
        <begin position="288"/>
        <end position="337"/>
    </location>
</feature>
<comment type="caution">
    <text evidence="9">The sequence shown here is derived from an EMBL/GenBank/DDBJ whole genome shotgun (WGS) entry which is preliminary data.</text>
</comment>
<dbReference type="Proteomes" id="UP000807115">
    <property type="component" value="Chromosome 8"/>
</dbReference>
<name>A0A921U8N4_SORBI</name>
<evidence type="ECO:0000256" key="6">
    <source>
        <dbReference type="SAM" id="MobiDB-lite"/>
    </source>
</evidence>
<dbReference type="InterPro" id="IPR047265">
    <property type="entry name" value="PIF1-like_bHLH"/>
</dbReference>
<dbReference type="SMART" id="SM00353">
    <property type="entry name" value="HLH"/>
    <property type="match status" value="1"/>
</dbReference>
<dbReference type="SUPFAM" id="SSF47459">
    <property type="entry name" value="HLH, helix-loop-helix DNA-binding domain"/>
    <property type="match status" value="1"/>
</dbReference>
<dbReference type="Pfam" id="PF00010">
    <property type="entry name" value="HLH"/>
    <property type="match status" value="1"/>
</dbReference>
<dbReference type="GO" id="GO:0003700">
    <property type="term" value="F:DNA-binding transcription factor activity"/>
    <property type="evidence" value="ECO:0007669"/>
    <property type="project" value="InterPro"/>
</dbReference>
<reference evidence="9" key="1">
    <citation type="journal article" date="2019" name="BMC Genomics">
        <title>A new reference genome for Sorghum bicolor reveals high levels of sequence similarity between sweet and grain genotypes: implications for the genetics of sugar metabolism.</title>
        <authorList>
            <person name="Cooper E.A."/>
            <person name="Brenton Z.W."/>
            <person name="Flinn B.S."/>
            <person name="Jenkins J."/>
            <person name="Shu S."/>
            <person name="Flowers D."/>
            <person name="Luo F."/>
            <person name="Wang Y."/>
            <person name="Xia P."/>
            <person name="Barry K."/>
            <person name="Daum C."/>
            <person name="Lipzen A."/>
            <person name="Yoshinaga Y."/>
            <person name="Schmutz J."/>
            <person name="Saski C."/>
            <person name="Vermerris W."/>
            <person name="Kresovich S."/>
        </authorList>
    </citation>
    <scope>NUCLEOTIDE SEQUENCE</scope>
</reference>
<dbReference type="InterPro" id="IPR011598">
    <property type="entry name" value="bHLH_dom"/>
</dbReference>
<reference evidence="9" key="2">
    <citation type="submission" date="2020-10" db="EMBL/GenBank/DDBJ databases">
        <authorList>
            <person name="Cooper E.A."/>
            <person name="Brenton Z.W."/>
            <person name="Flinn B.S."/>
            <person name="Jenkins J."/>
            <person name="Shu S."/>
            <person name="Flowers D."/>
            <person name="Luo F."/>
            <person name="Wang Y."/>
            <person name="Xia P."/>
            <person name="Barry K."/>
            <person name="Daum C."/>
            <person name="Lipzen A."/>
            <person name="Yoshinaga Y."/>
            <person name="Schmutz J."/>
            <person name="Saski C."/>
            <person name="Vermerris W."/>
            <person name="Kresovich S."/>
        </authorList>
    </citation>
    <scope>NUCLEOTIDE SEQUENCE</scope>
</reference>
<evidence type="ECO:0000256" key="7">
    <source>
        <dbReference type="SAM" id="Phobius"/>
    </source>
</evidence>
<evidence type="ECO:0000256" key="3">
    <source>
        <dbReference type="ARBA" id="ARBA00023015"/>
    </source>
</evidence>
<feature type="transmembrane region" description="Helical" evidence="7">
    <location>
        <begin position="343"/>
        <end position="363"/>
    </location>
</feature>
<keyword evidence="4" id="KW-0804">Transcription</keyword>
<dbReference type="Gene3D" id="4.10.280.10">
    <property type="entry name" value="Helix-loop-helix DNA-binding domain"/>
    <property type="match status" value="1"/>
</dbReference>
<feature type="region of interest" description="Disordered" evidence="6">
    <location>
        <begin position="219"/>
        <end position="267"/>
    </location>
</feature>
<gene>
    <name evidence="9" type="ORF">BDA96_08G180200</name>
</gene>
<keyword evidence="7" id="KW-1133">Transmembrane helix</keyword>
<evidence type="ECO:0000259" key="8">
    <source>
        <dbReference type="PROSITE" id="PS50888"/>
    </source>
</evidence>
<sequence length="479" mass="50866">MRCSHSLTERQPAMNQYISDWSGAMGDTFALPLGLGGGGGGGEDDDGLIELMWCNGHVVMQSQAAPRSNKPPRPDKAAPAAAAVQEDDDAAAQAWFQEQYPVEEEDPLERDDLFSELFGEAQAAVDGARGACSCKEEAEEDARQSISGMMPPPPPMRPRDDKACTGDASLDAATATEGAESSMLTIGSSFCGSNHVQTTTGGAGTDVVVVVARARGAATDTSSATRSRSCTTRNEHPCPGAAAAAAAAHRSGKRKQSVDATDAEDVEFESADVTCEPAHKTATAKRRRAAEVHNLSERRRRDRINEKMKALQELIPHCNKTDKASMLDEAIEYLKSLQLQLQMMWMGGGMAAAAAPVVFPAGVHQYMQRMVAAGPAPPPHMASMPAMPFMAPPPAVQAPPLPDLYARYLAVDHHLPPLPPMVASPYTHCLQSAMGFYQRQNPALPPLPAVPAPAPSPSDGILHKKYENCGKPEIQGITG</sequence>
<dbReference type="PANTHER" id="PTHR46807">
    <property type="entry name" value="TRANSCRIPTION FACTOR PIF3"/>
    <property type="match status" value="1"/>
</dbReference>
<keyword evidence="3" id="KW-0805">Transcription regulation</keyword>
<evidence type="ECO:0000256" key="1">
    <source>
        <dbReference type="ARBA" id="ARBA00004123"/>
    </source>
</evidence>
<keyword evidence="7" id="KW-0472">Membrane</keyword>
<dbReference type="PANTHER" id="PTHR46807:SF7">
    <property type="entry name" value="BHLH DOMAIN-CONTAINING PROTEIN"/>
    <property type="match status" value="1"/>
</dbReference>
<dbReference type="GO" id="GO:0005634">
    <property type="term" value="C:nucleus"/>
    <property type="evidence" value="ECO:0007669"/>
    <property type="project" value="UniProtKB-SubCell"/>
</dbReference>
<comment type="subcellular location">
    <subcellularLocation>
        <location evidence="1">Nucleus</location>
    </subcellularLocation>
</comment>
<dbReference type="FunFam" id="4.10.280.10:FF:000004">
    <property type="entry name" value="Basic helix-loop-helix transcription factor"/>
    <property type="match status" value="1"/>
</dbReference>
<feature type="region of interest" description="Disordered" evidence="6">
    <location>
        <begin position="138"/>
        <end position="161"/>
    </location>
</feature>
<dbReference type="SMR" id="A0A921U8N4"/>
<keyword evidence="5" id="KW-0539">Nucleus</keyword>
<dbReference type="GO" id="GO:0046983">
    <property type="term" value="F:protein dimerization activity"/>
    <property type="evidence" value="ECO:0007669"/>
    <property type="project" value="InterPro"/>
</dbReference>
<evidence type="ECO:0000256" key="5">
    <source>
        <dbReference type="ARBA" id="ARBA00023242"/>
    </source>
</evidence>
<dbReference type="InterPro" id="IPR036638">
    <property type="entry name" value="HLH_DNA-bd_sf"/>
</dbReference>
<evidence type="ECO:0000256" key="4">
    <source>
        <dbReference type="ARBA" id="ARBA00023163"/>
    </source>
</evidence>
<dbReference type="EMBL" id="CM027687">
    <property type="protein sequence ID" value="KAG0521665.1"/>
    <property type="molecule type" value="Genomic_DNA"/>
</dbReference>